<feature type="compositionally biased region" description="Basic and acidic residues" evidence="3">
    <location>
        <begin position="462"/>
        <end position="474"/>
    </location>
</feature>
<comment type="subcellular location">
    <subcellularLocation>
        <location evidence="1">Nucleus</location>
    </subcellularLocation>
</comment>
<dbReference type="InterPro" id="IPR009057">
    <property type="entry name" value="Homeodomain-like_sf"/>
</dbReference>
<feature type="compositionally biased region" description="Basic and acidic residues" evidence="3">
    <location>
        <begin position="490"/>
        <end position="511"/>
    </location>
</feature>
<evidence type="ECO:0000256" key="2">
    <source>
        <dbReference type="ARBA" id="ARBA00023242"/>
    </source>
</evidence>
<name>A0A9W7JDL9_HIBTR</name>
<evidence type="ECO:0000259" key="4">
    <source>
        <dbReference type="PROSITE" id="PS50090"/>
    </source>
</evidence>
<dbReference type="PANTHER" id="PTHR46993:SF6">
    <property type="entry name" value="MYB TRANSCRIPTION FACTOR"/>
    <property type="match status" value="1"/>
</dbReference>
<proteinExistence type="predicted"/>
<evidence type="ECO:0000259" key="5">
    <source>
        <dbReference type="PROSITE" id="PS51294"/>
    </source>
</evidence>
<protein>
    <submittedName>
        <fullName evidence="6">Uncharacterized protein</fullName>
    </submittedName>
</protein>
<dbReference type="Pfam" id="PF00249">
    <property type="entry name" value="Myb_DNA-binding"/>
    <property type="match status" value="1"/>
</dbReference>
<dbReference type="PROSITE" id="PS51294">
    <property type="entry name" value="HTH_MYB"/>
    <property type="match status" value="1"/>
</dbReference>
<evidence type="ECO:0000256" key="3">
    <source>
        <dbReference type="SAM" id="MobiDB-lite"/>
    </source>
</evidence>
<keyword evidence="2" id="KW-0539">Nucleus</keyword>
<dbReference type="AlphaFoldDB" id="A0A9W7JDL9"/>
<evidence type="ECO:0000256" key="1">
    <source>
        <dbReference type="ARBA" id="ARBA00004123"/>
    </source>
</evidence>
<comment type="caution">
    <text evidence="6">The sequence shown here is derived from an EMBL/GenBank/DDBJ whole genome shotgun (WGS) entry which is preliminary data.</text>
</comment>
<evidence type="ECO:0000313" key="7">
    <source>
        <dbReference type="Proteomes" id="UP001165190"/>
    </source>
</evidence>
<dbReference type="PANTHER" id="PTHR46993">
    <property type="entry name" value="MYB TRANSCRIPTION FACTOR"/>
    <property type="match status" value="1"/>
</dbReference>
<feature type="compositionally biased region" description="Low complexity" evidence="3">
    <location>
        <begin position="261"/>
        <end position="274"/>
    </location>
</feature>
<reference evidence="6" key="1">
    <citation type="submission" date="2023-05" db="EMBL/GenBank/DDBJ databases">
        <title>Genome and transcriptome analyses reveal genes involved in the formation of fine ridges on petal epidermal cells in Hibiscus trionum.</title>
        <authorList>
            <person name="Koshimizu S."/>
            <person name="Masuda S."/>
            <person name="Ishii T."/>
            <person name="Shirasu K."/>
            <person name="Hoshino A."/>
            <person name="Arita M."/>
        </authorList>
    </citation>
    <scope>NUCLEOTIDE SEQUENCE</scope>
    <source>
        <strain evidence="6">Hamamatsu line</strain>
    </source>
</reference>
<feature type="compositionally biased region" description="Low complexity" evidence="3">
    <location>
        <begin position="240"/>
        <end position="251"/>
    </location>
</feature>
<feature type="region of interest" description="Disordered" evidence="3">
    <location>
        <begin position="452"/>
        <end position="531"/>
    </location>
</feature>
<dbReference type="GO" id="GO:0005634">
    <property type="term" value="C:nucleus"/>
    <property type="evidence" value="ECO:0007669"/>
    <property type="project" value="UniProtKB-SubCell"/>
</dbReference>
<feature type="domain" description="HTH myb-type" evidence="5">
    <location>
        <begin position="633"/>
        <end position="682"/>
    </location>
</feature>
<feature type="compositionally biased region" description="Low complexity" evidence="3">
    <location>
        <begin position="217"/>
        <end position="228"/>
    </location>
</feature>
<dbReference type="SUPFAM" id="SSF46689">
    <property type="entry name" value="Homeodomain-like"/>
    <property type="match status" value="1"/>
</dbReference>
<dbReference type="InterPro" id="IPR001005">
    <property type="entry name" value="SANT/Myb"/>
</dbReference>
<sequence length="682" mass="74325">MEDFFIVNAPKPCVSLFKKFYTEINRNSAAAGDDEDFNTFCLQSKTSTLRSIRNRTENCSVPDDILDSLVIVEELDRHLGVPPSDALKRAFCAVAVHRTLCWLPVSCDNYCDAVRRIWGKIIKDLEVSGTSGLLSPGLAEWRKEIEASLCDLDTVTRLLRINTLVEALGRIHVYLREFSGDLASAPTEGNGVNVVSASAEVAPSPSRSTGGGNVDNAVSASAEVAPSPRHSTGGGNVDNAVSASAEVAPSPRHSTGGGNGDNAASASAEVAPSPHRSTGEGNVDNAASASAHVLSNPDHCKKKKNKILRVNSHTKHKLHSSRRRHKGIVITGLEEDWPSCPKDGFQSASEFNRLQQVPPNPMALALVDEATDSLSKALDTVDKARKSLKSSVVDLVGNVKDPLPKAMETAERIESYVAAARKVHSEGSEGNENKDQGAPNEAIRKDIDMMDESLLGPSEGNGNREQRAPDESNKYVDGMDESVLAPSGGDDSKEQGAPDEAVREDIGRMDENVLAPSGGNGNKEQGAPDDAVRNDIDMMDENVPAPSVDYTAEPSQAQEGNEAFTSPKKVCTSLMERNDTAHTFEWEDSIDVSPKVTDSCSNRRILPSLRTTHVSPLKIEEPKKWGRRRRVNRWTDEEEKALRDGVQRYGNLWKHILESNKEIFRDRTAVDLKDKWRNLLRK</sequence>
<organism evidence="6 7">
    <name type="scientific">Hibiscus trionum</name>
    <name type="common">Flower of an hour</name>
    <dbReference type="NCBI Taxonomy" id="183268"/>
    <lineage>
        <taxon>Eukaryota</taxon>
        <taxon>Viridiplantae</taxon>
        <taxon>Streptophyta</taxon>
        <taxon>Embryophyta</taxon>
        <taxon>Tracheophyta</taxon>
        <taxon>Spermatophyta</taxon>
        <taxon>Magnoliopsida</taxon>
        <taxon>eudicotyledons</taxon>
        <taxon>Gunneridae</taxon>
        <taxon>Pentapetalae</taxon>
        <taxon>rosids</taxon>
        <taxon>malvids</taxon>
        <taxon>Malvales</taxon>
        <taxon>Malvaceae</taxon>
        <taxon>Malvoideae</taxon>
        <taxon>Hibiscus</taxon>
    </lineage>
</organism>
<dbReference type="OrthoDB" id="608866at2759"/>
<dbReference type="Proteomes" id="UP001165190">
    <property type="component" value="Unassembled WGS sequence"/>
</dbReference>
<keyword evidence="7" id="KW-1185">Reference proteome</keyword>
<dbReference type="CDD" id="cd11660">
    <property type="entry name" value="SANT_TRF"/>
    <property type="match status" value="1"/>
</dbReference>
<accession>A0A9W7JDL9</accession>
<dbReference type="InterPro" id="IPR017930">
    <property type="entry name" value="Myb_dom"/>
</dbReference>
<gene>
    <name evidence="6" type="ORF">HRI_004940000</name>
</gene>
<feature type="region of interest" description="Disordered" evidence="3">
    <location>
        <begin position="201"/>
        <end position="283"/>
    </location>
</feature>
<feature type="domain" description="Myb-like" evidence="4">
    <location>
        <begin position="626"/>
        <end position="680"/>
    </location>
</feature>
<dbReference type="EMBL" id="BSYR01000065">
    <property type="protein sequence ID" value="GMJ12708.1"/>
    <property type="molecule type" value="Genomic_DNA"/>
</dbReference>
<dbReference type="PROSITE" id="PS50090">
    <property type="entry name" value="MYB_LIKE"/>
    <property type="match status" value="1"/>
</dbReference>
<dbReference type="SMART" id="SM00717">
    <property type="entry name" value="SANT"/>
    <property type="match status" value="1"/>
</dbReference>
<evidence type="ECO:0000313" key="6">
    <source>
        <dbReference type="EMBL" id="GMJ12708.1"/>
    </source>
</evidence>
<dbReference type="Gene3D" id="1.10.246.220">
    <property type="match status" value="1"/>
</dbReference>